<feature type="compositionally biased region" description="Low complexity" evidence="1">
    <location>
        <begin position="362"/>
        <end position="438"/>
    </location>
</feature>
<evidence type="ECO:0000256" key="2">
    <source>
        <dbReference type="SAM" id="Phobius"/>
    </source>
</evidence>
<feature type="compositionally biased region" description="Low complexity" evidence="1">
    <location>
        <begin position="730"/>
        <end position="743"/>
    </location>
</feature>
<feature type="compositionally biased region" description="Basic and acidic residues" evidence="1">
    <location>
        <begin position="24"/>
        <end position="34"/>
    </location>
</feature>
<feature type="transmembrane region" description="Helical" evidence="2">
    <location>
        <begin position="901"/>
        <end position="923"/>
    </location>
</feature>
<feature type="compositionally biased region" description="Low complexity" evidence="1">
    <location>
        <begin position="126"/>
        <end position="150"/>
    </location>
</feature>
<gene>
    <name evidence="4" type="ORF">A4H34_04765</name>
</gene>
<feature type="region of interest" description="Disordered" evidence="1">
    <location>
        <begin position="1"/>
        <end position="893"/>
    </location>
</feature>
<feature type="compositionally biased region" description="Basic residues" evidence="1">
    <location>
        <begin position="62"/>
        <end position="77"/>
    </location>
</feature>
<dbReference type="Pfam" id="PF12229">
    <property type="entry name" value="PG_binding_4"/>
    <property type="match status" value="2"/>
</dbReference>
<dbReference type="PANTHER" id="PTHR35788:SF1">
    <property type="entry name" value="EXPORTED PROTEIN"/>
    <property type="match status" value="1"/>
</dbReference>
<dbReference type="Pfam" id="PF04294">
    <property type="entry name" value="VanW"/>
    <property type="match status" value="1"/>
</dbReference>
<feature type="compositionally biased region" description="Low complexity" evidence="1">
    <location>
        <begin position="787"/>
        <end position="809"/>
    </location>
</feature>
<protein>
    <recommendedName>
        <fullName evidence="3">YoaR-like putative peptidoglycan binding domain-containing protein</fullName>
    </recommendedName>
</protein>
<dbReference type="InterPro" id="IPR022029">
    <property type="entry name" value="YoaR-like_PG-bd"/>
</dbReference>
<keyword evidence="2" id="KW-0812">Transmembrane</keyword>
<evidence type="ECO:0000313" key="5">
    <source>
        <dbReference type="Proteomes" id="UP000078368"/>
    </source>
</evidence>
<reference evidence="4 5" key="1">
    <citation type="submission" date="2016-04" db="EMBL/GenBank/DDBJ databases">
        <title>Peptidophaga gingivicola gen. nov., sp. nov., isolated from human subgingival plaque.</title>
        <authorList>
            <person name="Beall C.J."/>
            <person name="Mokrzan E.M."/>
            <person name="Griffen A.L."/>
            <person name="Leys E.J."/>
        </authorList>
    </citation>
    <scope>NUCLEOTIDE SEQUENCE [LARGE SCALE GENOMIC DNA]</scope>
    <source>
        <strain evidence="4 5">BA112</strain>
    </source>
</reference>
<feature type="compositionally biased region" description="Basic and acidic residues" evidence="1">
    <location>
        <begin position="454"/>
        <end position="465"/>
    </location>
</feature>
<proteinExistence type="predicted"/>
<feature type="compositionally biased region" description="Basic and acidic residues" evidence="1">
    <location>
        <begin position="320"/>
        <end position="340"/>
    </location>
</feature>
<evidence type="ECO:0000256" key="1">
    <source>
        <dbReference type="SAM" id="MobiDB-lite"/>
    </source>
</evidence>
<feature type="compositionally biased region" description="Basic and acidic residues" evidence="1">
    <location>
        <begin position="224"/>
        <end position="236"/>
    </location>
</feature>
<comment type="caution">
    <text evidence="4">The sequence shown here is derived from an EMBL/GenBank/DDBJ whole genome shotgun (WGS) entry which is preliminary data.</text>
</comment>
<feature type="compositionally biased region" description="Low complexity" evidence="1">
    <location>
        <begin position="209"/>
        <end position="218"/>
    </location>
</feature>
<keyword evidence="2" id="KW-1133">Transmembrane helix</keyword>
<organism evidence="4 5">
    <name type="scientific">Peptidiphaga gingivicola</name>
    <dbReference type="NCBI Taxonomy" id="2741497"/>
    <lineage>
        <taxon>Bacteria</taxon>
        <taxon>Bacillati</taxon>
        <taxon>Actinomycetota</taxon>
        <taxon>Actinomycetes</taxon>
        <taxon>Actinomycetales</taxon>
        <taxon>Actinomycetaceae</taxon>
        <taxon>Peptidiphaga</taxon>
    </lineage>
</organism>
<accession>A0A179B433</accession>
<name>A0A179B433_9ACTO</name>
<dbReference type="RefSeq" id="WP_064231260.1">
    <property type="nucleotide sequence ID" value="NZ_LVZK01000001.1"/>
</dbReference>
<feature type="compositionally biased region" description="Basic and acidic residues" evidence="1">
    <location>
        <begin position="877"/>
        <end position="893"/>
    </location>
</feature>
<dbReference type="STRING" id="1823756.A4H34_04765"/>
<feature type="compositionally biased region" description="Low complexity" evidence="1">
    <location>
        <begin position="173"/>
        <end position="188"/>
    </location>
</feature>
<feature type="compositionally biased region" description="Low complexity" evidence="1">
    <location>
        <begin position="240"/>
        <end position="298"/>
    </location>
</feature>
<sequence length="1447" mass="146273">MTQENENIDATDRSAAPGGGNSDGEQRKDVERIADSQGASGEAADSAYDPDITATIPVVRPKGAKGPKKKASKRGKGSKAAARGTSKARGAALSASTTLGKGVAKADAASREAAKRPGGGDDGAAKVEAAATSEGAAKATAAAKAVAAAKSEVEAKPTAKSEVEAKPTAANKPESSQPAAAAKSPFAAEGEDAAKPDSGGKRPVEPDLSASAASAAAADGNDAGSRENRAVEREEPVAPAQKAFDAAEVAAAAPAATPVQAGAHAPQAEEAGKAESASARVADATDVASKAASTSAKAGESHVPAPKAGNTLKAGGSPKAGDDASKAGRDVAPAGKDDAAAAKGAASRAADAARPEDVRQNAVSDRASARSAVSAASAPKAGGAASAQPPFSSAQPLSSSAGPSEKAKSASSAAGQNHVQGSVPAAGFSAAPAAGGVANQSANASLTDGLAARVGKEGARQEASGESRPAVESPKPEAPSGLDSHVGEEPSAGEESNVGEEPHIGKVSDVGPGFDADKETDAGAVASGEGETSSVSDLSDDDTATIPAVKRSIAAQPVVYGPGAEAWQQRRQPPTGETDDGTPETAPQAAVRADTQAAETSQAAEIEHSRIQEVDSPTAGAPGSYWDTVDDAAATTARPAVQSTPSAVSPPYTGAAESEPAAGEFAPRVSAAETAAGKETARDSASSLGAVGPADSVAESRHGLADSEAAVAEPGRSVAEPDEAATVESAQGAAQPEAALAEPVQGVAQPEVDTDLEPGIAGPKPDVAEPTPAADFSPSESRRDVAEPPVQAEPPAQAQPPAQETSPQAGASTSADASSQVDASTSADASPQAEVSAPAEAPTGKPGVSAAAASIRGSEPEASSPSVDGGLSSLETSAERTAEKLGKGEVSDGEPAKRRRVWLWVAAAALVFGVVYVGAAFYFSNKIPASTTVAGVKVGGMSREAAQAKLESELSGRLSQSVKVSIGGKEQTIDPSSIGAKFDAKSTVDSLSGFSLNPLRLWDSMTGGSEVSPTVDVDQAKLRKTVDSLVDASVNTPTNASIEFDGVTPKATKAKKGVDLNREEASKKIAEKMLDGKTIPLPVNEREPDIKDSEAQRALKDLAKPLVSGNLTVKVGSATVTVTPKQLVSVAKFVASDGELKLKLDSEKLSDVVRKGAPTLLKEGKDAKIEIVDHTTPKIIPSEDGVGFDEGKLAESAAEAATTGDRKVEIATKSVPAKFTTEDAEKMGVKEVVSSIETPLTNDAVRTTNLKVGTQKVANTLVKPDEEFSLLKALGPIDAAHGFVSSGVVANGFNSTALGGGLSQLSTNTFNLGYRAGFVDVEHKPHSKYFSRYPMGMESTLWEGKYDMRFKNNTPYGAVIDTWVADGKVYSKLWSTKYWDVETTTSKPYAQVAPTTKVNPARDCEPSGAGGPGFTVTVSRKVSRDGKVHENSSYKWTYSPTNRVVCK</sequence>
<dbReference type="InterPro" id="IPR007391">
    <property type="entry name" value="Vancomycin_resist_VanW"/>
</dbReference>
<evidence type="ECO:0000259" key="3">
    <source>
        <dbReference type="Pfam" id="PF12229"/>
    </source>
</evidence>
<evidence type="ECO:0000313" key="4">
    <source>
        <dbReference type="EMBL" id="OAP86457.1"/>
    </source>
</evidence>
<feature type="compositionally biased region" description="Basic and acidic residues" evidence="1">
    <location>
        <begin position="192"/>
        <end position="205"/>
    </location>
</feature>
<dbReference type="PANTHER" id="PTHR35788">
    <property type="entry name" value="EXPORTED PROTEIN-RELATED"/>
    <property type="match status" value="1"/>
</dbReference>
<feature type="compositionally biased region" description="Low complexity" evidence="1">
    <location>
        <begin position="341"/>
        <end position="350"/>
    </location>
</feature>
<feature type="compositionally biased region" description="Polar residues" evidence="1">
    <location>
        <begin position="810"/>
        <end position="829"/>
    </location>
</feature>
<dbReference type="EMBL" id="LVZK01000001">
    <property type="protein sequence ID" value="OAP86457.1"/>
    <property type="molecule type" value="Genomic_DNA"/>
</dbReference>
<feature type="compositionally biased region" description="Basic and acidic residues" evidence="1">
    <location>
        <begin position="108"/>
        <end position="125"/>
    </location>
</feature>
<keyword evidence="5" id="KW-1185">Reference proteome</keyword>
<feature type="compositionally biased region" description="Basic and acidic residues" evidence="1">
    <location>
        <begin position="151"/>
        <end position="165"/>
    </location>
</feature>
<dbReference type="InterPro" id="IPR052913">
    <property type="entry name" value="Glycopeptide_resist_protein"/>
</dbReference>
<feature type="domain" description="YoaR-like putative peptidoglycan binding" evidence="3">
    <location>
        <begin position="972"/>
        <end position="1076"/>
    </location>
</feature>
<dbReference type="OrthoDB" id="9813301at2"/>
<dbReference type="Proteomes" id="UP000078368">
    <property type="component" value="Unassembled WGS sequence"/>
</dbReference>
<feature type="domain" description="YoaR-like putative peptidoglycan binding" evidence="3">
    <location>
        <begin position="1127"/>
        <end position="1207"/>
    </location>
</feature>
<feature type="compositionally biased region" description="Low complexity" evidence="1">
    <location>
        <begin position="78"/>
        <end position="92"/>
    </location>
</feature>
<keyword evidence="2" id="KW-0472">Membrane</keyword>